<dbReference type="Pfam" id="PF09929">
    <property type="entry name" value="DUF2161"/>
    <property type="match status" value="1"/>
</dbReference>
<evidence type="ECO:0000313" key="2">
    <source>
        <dbReference type="Proteomes" id="UP000266340"/>
    </source>
</evidence>
<organism evidence="1 2">
    <name type="scientific">Cohnella faecalis</name>
    <dbReference type="NCBI Taxonomy" id="2315694"/>
    <lineage>
        <taxon>Bacteria</taxon>
        <taxon>Bacillati</taxon>
        <taxon>Bacillota</taxon>
        <taxon>Bacilli</taxon>
        <taxon>Bacillales</taxon>
        <taxon>Paenibacillaceae</taxon>
        <taxon>Cohnella</taxon>
    </lineage>
</organism>
<proteinExistence type="predicted"/>
<protein>
    <submittedName>
        <fullName evidence="1">Uncharacterized protein</fullName>
    </submittedName>
</protein>
<sequence>MAVERETELYPPVKAFFAKRGYEVKAEVRGCDLVAVRADEPTPTIVEMKKTFTLPLLLQGADRQRTGAFVWLAVERNRSKRGAHNQRFQELSAICRRLGLGFLTITFYKTKEPVAEVWCEPAGSGSVNAATRIRNGSSLATAETSAAYSSAAAAGGGRRRKGTAKLLQEFESRSGDYNVGGSNRSKLVTAYREKALQCMLAIRCHGPSAPRHVRSWTGCPNAALILRDNYYGWFQRVKKGVYGLSESGHAALAEYADIASVWAARFAWASEWKSAASDTTAADSASAVSGGESLT</sequence>
<reference evidence="1 2" key="1">
    <citation type="submission" date="2018-09" db="EMBL/GenBank/DDBJ databases">
        <title>Cohnella cavernae sp. nov., isolated from a karst cave.</title>
        <authorList>
            <person name="Zhu H."/>
        </authorList>
    </citation>
    <scope>NUCLEOTIDE SEQUENCE [LARGE SCALE GENOMIC DNA]</scope>
    <source>
        <strain evidence="1 2">K2E09-144</strain>
    </source>
</reference>
<dbReference type="EMBL" id="QXJM01000029">
    <property type="protein sequence ID" value="RIE04138.1"/>
    <property type="molecule type" value="Genomic_DNA"/>
</dbReference>
<evidence type="ECO:0000313" key="1">
    <source>
        <dbReference type="EMBL" id="RIE04138.1"/>
    </source>
</evidence>
<gene>
    <name evidence="1" type="ORF">D3H35_08870</name>
</gene>
<dbReference type="OrthoDB" id="9795163at2"/>
<dbReference type="AlphaFoldDB" id="A0A398CTU8"/>
<dbReference type="Proteomes" id="UP000266340">
    <property type="component" value="Unassembled WGS sequence"/>
</dbReference>
<dbReference type="RefSeq" id="WP_119148809.1">
    <property type="nucleotide sequence ID" value="NZ_JBHSOV010000013.1"/>
</dbReference>
<keyword evidence="2" id="KW-1185">Reference proteome</keyword>
<accession>A0A398CTU8</accession>
<dbReference type="InterPro" id="IPR018679">
    <property type="entry name" value="DUF2161"/>
</dbReference>
<name>A0A398CTU8_9BACL</name>
<comment type="caution">
    <text evidence="1">The sequence shown here is derived from an EMBL/GenBank/DDBJ whole genome shotgun (WGS) entry which is preliminary data.</text>
</comment>